<keyword evidence="2" id="KW-0342">GTP-binding</keyword>
<protein>
    <submittedName>
        <fullName evidence="3">Uncharacterized protein</fullName>
    </submittedName>
</protein>
<dbReference type="PANTHER" id="PTHR34784:SF1">
    <property type="entry name" value="50S RIBOSOMAL PROTEIN L34"/>
    <property type="match status" value="1"/>
</dbReference>
<gene>
    <name evidence="3" type="ORF">ENO36_00385</name>
</gene>
<dbReference type="InterPro" id="IPR037103">
    <property type="entry name" value="Tubulin/FtsZ-like_C"/>
</dbReference>
<organism evidence="3">
    <name type="scientific">Fervidicoccus fontis</name>
    <dbReference type="NCBI Taxonomy" id="683846"/>
    <lineage>
        <taxon>Archaea</taxon>
        <taxon>Thermoproteota</taxon>
        <taxon>Thermoprotei</taxon>
        <taxon>Fervidicoccales</taxon>
        <taxon>Fervidicoccaceae</taxon>
        <taxon>Fervidicoccus</taxon>
    </lineage>
</organism>
<proteinExistence type="predicted"/>
<dbReference type="Proteomes" id="UP000885664">
    <property type="component" value="Unassembled WGS sequence"/>
</dbReference>
<accession>A0A7C2YCZ6</accession>
<dbReference type="GO" id="GO:0005525">
    <property type="term" value="F:GTP binding"/>
    <property type="evidence" value="ECO:0007669"/>
    <property type="project" value="UniProtKB-KW"/>
</dbReference>
<evidence type="ECO:0000256" key="1">
    <source>
        <dbReference type="ARBA" id="ARBA00022741"/>
    </source>
</evidence>
<dbReference type="PANTHER" id="PTHR34784">
    <property type="entry name" value="50S RIBOSOMAL PROTEIN L34"/>
    <property type="match status" value="1"/>
</dbReference>
<reference evidence="3" key="1">
    <citation type="journal article" date="2020" name="mSystems">
        <title>Genome- and Community-Level Interaction Insights into Carbon Utilization and Element Cycling Functions of Hydrothermarchaeota in Hydrothermal Sediment.</title>
        <authorList>
            <person name="Zhou Z."/>
            <person name="Liu Y."/>
            <person name="Xu W."/>
            <person name="Pan J."/>
            <person name="Luo Z.H."/>
            <person name="Li M."/>
        </authorList>
    </citation>
    <scope>NUCLEOTIDE SEQUENCE [LARGE SCALE GENOMIC DNA]</scope>
    <source>
        <strain evidence="3">SpSt-1259</strain>
    </source>
</reference>
<dbReference type="NCBIfam" id="TIGR02058">
    <property type="entry name" value="lin0512_fam"/>
    <property type="match status" value="1"/>
</dbReference>
<dbReference type="EMBL" id="DSFE01000009">
    <property type="protein sequence ID" value="HEU97299.1"/>
    <property type="molecule type" value="Genomic_DNA"/>
</dbReference>
<dbReference type="InterPro" id="IPR011719">
    <property type="entry name" value="CHP02058"/>
</dbReference>
<name>A0A7C2YCZ6_9CREN</name>
<sequence>MLVETGIGIDQHGQNPTKAAVKAVKDAISRVCIPYLMERGKEFAVYVEIGVPHSSAVEKEEIAKALPGGECYRLLGVEVREGGLSTRCIKSEDLGDRGDEMIIAVAAITVLVRE</sequence>
<evidence type="ECO:0000256" key="2">
    <source>
        <dbReference type="ARBA" id="ARBA00023134"/>
    </source>
</evidence>
<dbReference type="Pfam" id="PF09585">
    <property type="entry name" value="Lin0512_fam"/>
    <property type="match status" value="1"/>
</dbReference>
<dbReference type="Gene3D" id="3.30.1330.20">
    <property type="entry name" value="Tubulin/FtsZ, C-terminal domain"/>
    <property type="match status" value="1"/>
</dbReference>
<dbReference type="AlphaFoldDB" id="A0A7C2YCZ6"/>
<keyword evidence="1" id="KW-0547">Nucleotide-binding</keyword>
<evidence type="ECO:0000313" key="3">
    <source>
        <dbReference type="EMBL" id="HEU97299.1"/>
    </source>
</evidence>
<comment type="caution">
    <text evidence="3">The sequence shown here is derived from an EMBL/GenBank/DDBJ whole genome shotgun (WGS) entry which is preliminary data.</text>
</comment>